<protein>
    <submittedName>
        <fullName evidence="2">Uncharacterized protein</fullName>
    </submittedName>
</protein>
<name>A0A6C0E9C4_9ZZZZ</name>
<keyword evidence="1" id="KW-0175">Coiled coil</keyword>
<dbReference type="AlphaFoldDB" id="A0A6C0E9C4"/>
<evidence type="ECO:0000256" key="1">
    <source>
        <dbReference type="SAM" id="Coils"/>
    </source>
</evidence>
<dbReference type="EMBL" id="MN739775">
    <property type="protein sequence ID" value="QHT25787.1"/>
    <property type="molecule type" value="Genomic_DNA"/>
</dbReference>
<feature type="coiled-coil region" evidence="1">
    <location>
        <begin position="128"/>
        <end position="159"/>
    </location>
</feature>
<reference evidence="2" key="1">
    <citation type="journal article" date="2020" name="Nature">
        <title>Giant virus diversity and host interactions through global metagenomics.</title>
        <authorList>
            <person name="Schulz F."/>
            <person name="Roux S."/>
            <person name="Paez-Espino D."/>
            <person name="Jungbluth S."/>
            <person name="Walsh D.A."/>
            <person name="Denef V.J."/>
            <person name="McMahon K.D."/>
            <person name="Konstantinidis K.T."/>
            <person name="Eloe-Fadrosh E.A."/>
            <person name="Kyrpides N.C."/>
            <person name="Woyke T."/>
        </authorList>
    </citation>
    <scope>NUCLEOTIDE SEQUENCE</scope>
    <source>
        <strain evidence="2">GVMAG-M-3300023179-27</strain>
    </source>
</reference>
<accession>A0A6C0E9C4</accession>
<sequence>MTDLICCGCNNSITKANKSKICADCKRNNTISYTNAKKQYKLTDDDINQNIDKLHSYKVRVHSTTGTMYLRSEIEAIQKKILQSNNTDKKRQIKMKEAMVKQNKKEKIDEFLLTIEPEYITSEIKKIAREYVNKLADTKQNLKLTQDNINKTINEEKEKKIRRTKLEKTLNEMIRDRYDWKYIYDKIKLKGCKFSFIIDICVAEIINSEIYLDFLNKDDPLLTEKHIIAKTDLFNEFDKIVDECIADHKDEFIRRNTLIKKLQEKKLELRSDSKLCQIYIENGLEENDEEDEDCIKKCNIKTVDDIVDIMDEMNFYYTKCNFKKKIDELKQKYNSYGLWHDYDDIQAEAKNDIVKSLDLSKFEYIPKNVMERYNKMKKKKIKKN</sequence>
<organism evidence="2">
    <name type="scientific">viral metagenome</name>
    <dbReference type="NCBI Taxonomy" id="1070528"/>
    <lineage>
        <taxon>unclassified sequences</taxon>
        <taxon>metagenomes</taxon>
        <taxon>organismal metagenomes</taxon>
    </lineage>
</organism>
<proteinExistence type="predicted"/>
<evidence type="ECO:0000313" key="2">
    <source>
        <dbReference type="EMBL" id="QHT25787.1"/>
    </source>
</evidence>
<dbReference type="Gene3D" id="3.90.530.10">
    <property type="entry name" value="XPA C-terminal domain"/>
    <property type="match status" value="1"/>
</dbReference>
<dbReference type="InterPro" id="IPR037129">
    <property type="entry name" value="XPA_sf"/>
</dbReference>